<name>A0A2U3MYY6_9GAMM</name>
<dbReference type="AlphaFoldDB" id="A0A2U3MYY6"/>
<dbReference type="Proteomes" id="UP000245974">
    <property type="component" value="Unassembled WGS sequence"/>
</dbReference>
<dbReference type="SUPFAM" id="SSF55729">
    <property type="entry name" value="Acyl-CoA N-acyltransferases (Nat)"/>
    <property type="match status" value="1"/>
</dbReference>
<dbReference type="InParanoid" id="A0A2U3MYY6"/>
<organism evidence="1 2">
    <name type="scientific">Acinetobacter stercoris</name>
    <dbReference type="NCBI Taxonomy" id="2126983"/>
    <lineage>
        <taxon>Bacteria</taxon>
        <taxon>Pseudomonadati</taxon>
        <taxon>Pseudomonadota</taxon>
        <taxon>Gammaproteobacteria</taxon>
        <taxon>Moraxellales</taxon>
        <taxon>Moraxellaceae</taxon>
        <taxon>Acinetobacter</taxon>
    </lineage>
</organism>
<sequence length="68" mass="8108">MFKNNRLALKPFTEEYLAPILDLFQDHEFMKFSPYGALTYAKALIRFSEIKLHYKNYGFGKMLIIEKI</sequence>
<evidence type="ECO:0008006" key="3">
    <source>
        <dbReference type="Google" id="ProtNLM"/>
    </source>
</evidence>
<dbReference type="EMBL" id="OOGT01000070">
    <property type="protein sequence ID" value="SPL70621.1"/>
    <property type="molecule type" value="Genomic_DNA"/>
</dbReference>
<protein>
    <recommendedName>
        <fullName evidence="3">GNAT family N-acetyltransferase</fullName>
    </recommendedName>
</protein>
<dbReference type="RefSeq" id="WP_228212199.1">
    <property type="nucleotide sequence ID" value="NZ_OOGT01000070.1"/>
</dbReference>
<accession>A0A2U3MYY6</accession>
<evidence type="ECO:0000313" key="1">
    <source>
        <dbReference type="EMBL" id="SPL70621.1"/>
    </source>
</evidence>
<proteinExistence type="predicted"/>
<reference evidence="2" key="1">
    <citation type="submission" date="2018-03" db="EMBL/GenBank/DDBJ databases">
        <authorList>
            <person name="Blom J."/>
        </authorList>
    </citation>
    <scope>NUCLEOTIDE SEQUENCE [LARGE SCALE GENOMIC DNA]</scope>
    <source>
        <strain evidence="2">KPC-SM-21</strain>
    </source>
</reference>
<gene>
    <name evidence="1" type="ORF">KPC_1799</name>
</gene>
<dbReference type="InterPro" id="IPR016181">
    <property type="entry name" value="Acyl_CoA_acyltransferase"/>
</dbReference>
<evidence type="ECO:0000313" key="2">
    <source>
        <dbReference type="Proteomes" id="UP000245974"/>
    </source>
</evidence>
<dbReference type="Gene3D" id="3.40.630.30">
    <property type="match status" value="1"/>
</dbReference>
<keyword evidence="2" id="KW-1185">Reference proteome</keyword>